<sequence length="249" mass="26603">MPSRALIINADDLGYDPAVTRGILRSMREGVVSSATFMVNTPFSEAAAREARGLSIGLHLNLARGTPVWSGFPRELLGEDGGFVEARAGSLPADVVEAEAFAQLARLAGLLGQPATHVDVHKHLHLHAGVLEGLARAARSVGVPVRSIDAEMRRTLRAQGVATNAHFVGDAGAEAYWTLERFASELAALPQDGVIELMCHPGYRPETLKSGYAAQREVELETFLHPQARELLAQAGIVPVDFRVLTSGS</sequence>
<evidence type="ECO:0000313" key="6">
    <source>
        <dbReference type="EMBL" id="GEL70100.1"/>
    </source>
</evidence>
<evidence type="ECO:0000313" key="9">
    <source>
        <dbReference type="Proteomes" id="UP000321224"/>
    </source>
</evidence>
<dbReference type="PANTHER" id="PTHR31609:SF1">
    <property type="entry name" value="CARBOHYDRATE DEACETYLASE"/>
    <property type="match status" value="1"/>
</dbReference>
<dbReference type="EMBL" id="BJVY01000008">
    <property type="protein sequence ID" value="GEL70100.1"/>
    <property type="molecule type" value="Genomic_DNA"/>
</dbReference>
<evidence type="ECO:0000256" key="1">
    <source>
        <dbReference type="ARBA" id="ARBA00001946"/>
    </source>
</evidence>
<dbReference type="GO" id="GO:0019213">
    <property type="term" value="F:deacetylase activity"/>
    <property type="evidence" value="ECO:0007669"/>
    <property type="project" value="TreeGrafter"/>
</dbReference>
<evidence type="ECO:0000256" key="2">
    <source>
        <dbReference type="ARBA" id="ARBA00022723"/>
    </source>
</evidence>
<dbReference type="AlphaFoldDB" id="A0A511H985"/>
<keyword evidence="4" id="KW-0460">Magnesium</keyword>
<organism evidence="6 9">
    <name type="scientific">Myxococcus virescens</name>
    <dbReference type="NCBI Taxonomy" id="83456"/>
    <lineage>
        <taxon>Bacteria</taxon>
        <taxon>Pseudomonadati</taxon>
        <taxon>Myxococcota</taxon>
        <taxon>Myxococcia</taxon>
        <taxon>Myxococcales</taxon>
        <taxon>Cystobacterineae</taxon>
        <taxon>Myxococcaceae</taxon>
        <taxon>Myxococcus</taxon>
    </lineage>
</organism>
<evidence type="ECO:0000313" key="7">
    <source>
        <dbReference type="EMBL" id="SDD80363.1"/>
    </source>
</evidence>
<evidence type="ECO:0000256" key="3">
    <source>
        <dbReference type="ARBA" id="ARBA00022801"/>
    </source>
</evidence>
<dbReference type="GO" id="GO:0016787">
    <property type="term" value="F:hydrolase activity"/>
    <property type="evidence" value="ECO:0007669"/>
    <property type="project" value="UniProtKB-KW"/>
</dbReference>
<keyword evidence="5" id="KW-0119">Carbohydrate metabolism</keyword>
<gene>
    <name evidence="6" type="ORF">MVI01_18840</name>
    <name evidence="7" type="ORF">SAMN04488504_102767</name>
</gene>
<dbReference type="Proteomes" id="UP000321224">
    <property type="component" value="Unassembled WGS sequence"/>
</dbReference>
<proteinExistence type="predicted"/>
<comment type="caution">
    <text evidence="6">The sequence shown here is derived from an EMBL/GenBank/DDBJ whole genome shotgun (WGS) entry which is preliminary data.</text>
</comment>
<name>A0A511H985_9BACT</name>
<dbReference type="Proteomes" id="UP000198717">
    <property type="component" value="Unassembled WGS sequence"/>
</dbReference>
<reference evidence="6 9" key="2">
    <citation type="submission" date="2019-07" db="EMBL/GenBank/DDBJ databases">
        <title>Whole genome shotgun sequence of Myxococcus virescens NBRC 100334.</title>
        <authorList>
            <person name="Hosoyama A."/>
            <person name="Uohara A."/>
            <person name="Ohji S."/>
            <person name="Ichikawa N."/>
        </authorList>
    </citation>
    <scope>NUCLEOTIDE SEQUENCE [LARGE SCALE GENOMIC DNA]</scope>
    <source>
        <strain evidence="6 9">NBRC 100334</strain>
    </source>
</reference>
<dbReference type="PANTHER" id="PTHR31609">
    <property type="entry name" value="YDJC DEACETYLASE FAMILY MEMBER"/>
    <property type="match status" value="1"/>
</dbReference>
<protein>
    <submittedName>
        <fullName evidence="6">Carbohydrate deacetylase</fullName>
    </submittedName>
</protein>
<comment type="cofactor">
    <cofactor evidence="1">
        <name>Mg(2+)</name>
        <dbReference type="ChEBI" id="CHEBI:18420"/>
    </cofactor>
</comment>
<dbReference type="InterPro" id="IPR006879">
    <property type="entry name" value="YdjC-like"/>
</dbReference>
<dbReference type="SUPFAM" id="SSF88713">
    <property type="entry name" value="Glycoside hydrolase/deacetylase"/>
    <property type="match status" value="1"/>
</dbReference>
<dbReference type="GO" id="GO:0046872">
    <property type="term" value="F:metal ion binding"/>
    <property type="evidence" value="ECO:0007669"/>
    <property type="project" value="UniProtKB-KW"/>
</dbReference>
<dbReference type="GO" id="GO:0005975">
    <property type="term" value="P:carbohydrate metabolic process"/>
    <property type="evidence" value="ECO:0007669"/>
    <property type="project" value="InterPro"/>
</dbReference>
<evidence type="ECO:0000256" key="5">
    <source>
        <dbReference type="ARBA" id="ARBA00023277"/>
    </source>
</evidence>
<dbReference type="RefSeq" id="WP_090488677.1">
    <property type="nucleotide sequence ID" value="NZ_BJVY01000008.1"/>
</dbReference>
<keyword evidence="2" id="KW-0479">Metal-binding</keyword>
<keyword evidence="3" id="KW-0378">Hydrolase</keyword>
<evidence type="ECO:0000313" key="8">
    <source>
        <dbReference type="Proteomes" id="UP000198717"/>
    </source>
</evidence>
<accession>A0A511H985</accession>
<reference evidence="7 8" key="1">
    <citation type="submission" date="2016-10" db="EMBL/GenBank/DDBJ databases">
        <authorList>
            <person name="Varghese N."/>
            <person name="Submissions S."/>
        </authorList>
    </citation>
    <scope>NUCLEOTIDE SEQUENCE [LARGE SCALE GENOMIC DNA]</scope>
    <source>
        <strain evidence="7 8">DSM 2260</strain>
    </source>
</reference>
<keyword evidence="8" id="KW-1185">Reference proteome</keyword>
<dbReference type="Pfam" id="PF04794">
    <property type="entry name" value="YdjC"/>
    <property type="match status" value="1"/>
</dbReference>
<dbReference type="Gene3D" id="3.20.20.370">
    <property type="entry name" value="Glycoside hydrolase/deacetylase"/>
    <property type="match status" value="1"/>
</dbReference>
<dbReference type="EMBL" id="FNAJ01000002">
    <property type="protein sequence ID" value="SDD80363.1"/>
    <property type="molecule type" value="Genomic_DNA"/>
</dbReference>
<evidence type="ECO:0000256" key="4">
    <source>
        <dbReference type="ARBA" id="ARBA00022842"/>
    </source>
</evidence>
<dbReference type="InterPro" id="IPR011330">
    <property type="entry name" value="Glyco_hydro/deAcase_b/a-brl"/>
</dbReference>